<feature type="region of interest" description="Disordered" evidence="1">
    <location>
        <begin position="59"/>
        <end position="133"/>
    </location>
</feature>
<dbReference type="Proteomes" id="UP000553632">
    <property type="component" value="Unassembled WGS sequence"/>
</dbReference>
<feature type="compositionally biased region" description="Low complexity" evidence="1">
    <location>
        <begin position="74"/>
        <end position="97"/>
    </location>
</feature>
<evidence type="ECO:0000256" key="2">
    <source>
        <dbReference type="SAM" id="SignalP"/>
    </source>
</evidence>
<sequence length="156" mass="15800">MTFIVIVLAAIAATVVAEGTTALNTTYPPTPDLNRGPPITGHDVWWLLASKKIDELLQAEQEASGGARGEGEVEGSTTEGPPTSTTTTTSPTTSTSGSGTGQLRGGVGSSTSATWNEGPEGQLRGGAGSSTSDSWRQEVGVVLVAIVVEIATLATM</sequence>
<comment type="caution">
    <text evidence="3">The sequence shown here is derived from an EMBL/GenBank/DDBJ whole genome shotgun (WGS) entry which is preliminary data.</text>
</comment>
<name>A0A7J6SNP9_PEROL</name>
<protein>
    <submittedName>
        <fullName evidence="3">Uncharacterized protein</fullName>
    </submittedName>
</protein>
<dbReference type="EMBL" id="JABANO010016923">
    <property type="protein sequence ID" value="KAF4734347.1"/>
    <property type="molecule type" value="Genomic_DNA"/>
</dbReference>
<reference evidence="3 4" key="1">
    <citation type="submission" date="2020-04" db="EMBL/GenBank/DDBJ databases">
        <title>Perkinsus olseni comparative genomics.</title>
        <authorList>
            <person name="Bogema D.R."/>
        </authorList>
    </citation>
    <scope>NUCLEOTIDE SEQUENCE [LARGE SCALE GENOMIC DNA]</scope>
    <source>
        <strain evidence="3 4">ATCC PRA-207</strain>
    </source>
</reference>
<accession>A0A7J6SNP9</accession>
<feature type="signal peptide" evidence="2">
    <location>
        <begin position="1"/>
        <end position="17"/>
    </location>
</feature>
<gene>
    <name evidence="3" type="ORF">FOZ63_032767</name>
</gene>
<feature type="chain" id="PRO_5029494272" evidence="2">
    <location>
        <begin position="18"/>
        <end position="156"/>
    </location>
</feature>
<keyword evidence="2" id="KW-0732">Signal</keyword>
<proteinExistence type="predicted"/>
<keyword evidence="4" id="KW-1185">Reference proteome</keyword>
<evidence type="ECO:0000256" key="1">
    <source>
        <dbReference type="SAM" id="MobiDB-lite"/>
    </source>
</evidence>
<feature type="compositionally biased region" description="Gly residues" evidence="1">
    <location>
        <begin position="98"/>
        <end position="108"/>
    </location>
</feature>
<evidence type="ECO:0000313" key="3">
    <source>
        <dbReference type="EMBL" id="KAF4734347.1"/>
    </source>
</evidence>
<organism evidence="3 4">
    <name type="scientific">Perkinsus olseni</name>
    <name type="common">Perkinsus atlanticus</name>
    <dbReference type="NCBI Taxonomy" id="32597"/>
    <lineage>
        <taxon>Eukaryota</taxon>
        <taxon>Sar</taxon>
        <taxon>Alveolata</taxon>
        <taxon>Perkinsozoa</taxon>
        <taxon>Perkinsea</taxon>
        <taxon>Perkinsida</taxon>
        <taxon>Perkinsidae</taxon>
        <taxon>Perkinsus</taxon>
    </lineage>
</organism>
<evidence type="ECO:0000313" key="4">
    <source>
        <dbReference type="Proteomes" id="UP000553632"/>
    </source>
</evidence>
<dbReference type="AlphaFoldDB" id="A0A7J6SNP9"/>